<dbReference type="Proteomes" id="UP001596540">
    <property type="component" value="Unassembled WGS sequence"/>
</dbReference>
<feature type="transmembrane region" description="Helical" evidence="1">
    <location>
        <begin position="108"/>
        <end position="133"/>
    </location>
</feature>
<comment type="caution">
    <text evidence="2">The sequence shown here is derived from an EMBL/GenBank/DDBJ whole genome shotgun (WGS) entry which is preliminary data.</text>
</comment>
<dbReference type="EMBL" id="JBHTBH010000013">
    <property type="protein sequence ID" value="MFC7330682.1"/>
    <property type="molecule type" value="Genomic_DNA"/>
</dbReference>
<keyword evidence="3" id="KW-1185">Reference proteome</keyword>
<keyword evidence="1" id="KW-0472">Membrane</keyword>
<evidence type="ECO:0000313" key="3">
    <source>
        <dbReference type="Proteomes" id="UP001596540"/>
    </source>
</evidence>
<feature type="transmembrane region" description="Helical" evidence="1">
    <location>
        <begin position="6"/>
        <end position="27"/>
    </location>
</feature>
<evidence type="ECO:0000256" key="1">
    <source>
        <dbReference type="SAM" id="Phobius"/>
    </source>
</evidence>
<feature type="transmembrane region" description="Helical" evidence="1">
    <location>
        <begin position="66"/>
        <end position="87"/>
    </location>
</feature>
<proteinExistence type="predicted"/>
<keyword evidence="1" id="KW-0812">Transmembrane</keyword>
<evidence type="ECO:0000313" key="2">
    <source>
        <dbReference type="EMBL" id="MFC7330682.1"/>
    </source>
</evidence>
<name>A0ABW2KL31_9ACTN</name>
<keyword evidence="1" id="KW-1133">Transmembrane helix</keyword>
<protein>
    <submittedName>
        <fullName evidence="2">Uncharacterized protein</fullName>
    </submittedName>
</protein>
<feature type="transmembrane region" description="Helical" evidence="1">
    <location>
        <begin position="39"/>
        <end position="60"/>
    </location>
</feature>
<sequence length="134" mass="13210">MDALVNIAVFGIAGAVMTAALMGLLMVSRISDRSKGARGLVVAVMLAVFVVLPVLAVAALPGSPGFGGAFLTAFGVIAVGYVVNLAMTPLLLRVSPGSVRRVAGTWTFAGLAAAALAVCAVLALLTAGAGMILG</sequence>
<gene>
    <name evidence="2" type="ORF">ACFQRF_23405</name>
</gene>
<dbReference type="RefSeq" id="WP_379873328.1">
    <property type="nucleotide sequence ID" value="NZ_JBHTBH010000013.1"/>
</dbReference>
<reference evidence="3" key="1">
    <citation type="journal article" date="2019" name="Int. J. Syst. Evol. Microbiol.">
        <title>The Global Catalogue of Microorganisms (GCM) 10K type strain sequencing project: providing services to taxonomists for standard genome sequencing and annotation.</title>
        <authorList>
            <consortium name="The Broad Institute Genomics Platform"/>
            <consortium name="The Broad Institute Genome Sequencing Center for Infectious Disease"/>
            <person name="Wu L."/>
            <person name="Ma J."/>
        </authorList>
    </citation>
    <scope>NUCLEOTIDE SEQUENCE [LARGE SCALE GENOMIC DNA]</scope>
    <source>
        <strain evidence="3">CGMCC 4.7382</strain>
    </source>
</reference>
<organism evidence="2 3">
    <name type="scientific">Marinactinospora rubrisoli</name>
    <dbReference type="NCBI Taxonomy" id="2715399"/>
    <lineage>
        <taxon>Bacteria</taxon>
        <taxon>Bacillati</taxon>
        <taxon>Actinomycetota</taxon>
        <taxon>Actinomycetes</taxon>
        <taxon>Streptosporangiales</taxon>
        <taxon>Nocardiopsidaceae</taxon>
        <taxon>Marinactinospora</taxon>
    </lineage>
</organism>
<accession>A0ABW2KL31</accession>